<dbReference type="RefSeq" id="WP_133417737.1">
    <property type="nucleotide sequence ID" value="NZ_SCWD01000002.1"/>
</dbReference>
<evidence type="ECO:0000256" key="9">
    <source>
        <dbReference type="RuleBase" id="RU003423"/>
    </source>
</evidence>
<dbReference type="SUPFAM" id="SSF51230">
    <property type="entry name" value="Single hybrid motif"/>
    <property type="match status" value="1"/>
</dbReference>
<comment type="subunit">
    <text evidence="3">Forms a 24-polypeptide structural core with octahedral symmetry.</text>
</comment>
<dbReference type="GO" id="GO:0004742">
    <property type="term" value="F:dihydrolipoyllysine-residue acetyltransferase activity"/>
    <property type="evidence" value="ECO:0007669"/>
    <property type="project" value="UniProtKB-EC"/>
</dbReference>
<dbReference type="OrthoDB" id="9805770at2"/>
<dbReference type="InterPro" id="IPR011053">
    <property type="entry name" value="Single_hybrid_motif"/>
</dbReference>
<keyword evidence="14" id="KW-1185">Reference proteome</keyword>
<evidence type="ECO:0000256" key="4">
    <source>
        <dbReference type="ARBA" id="ARBA00022679"/>
    </source>
</evidence>
<dbReference type="Gene3D" id="2.40.50.100">
    <property type="match status" value="1"/>
</dbReference>
<organism evidence="13 14">
    <name type="scientific">Macrococcus carouselicus</name>
    <dbReference type="NCBI Taxonomy" id="69969"/>
    <lineage>
        <taxon>Bacteria</taxon>
        <taxon>Bacillati</taxon>
        <taxon>Bacillota</taxon>
        <taxon>Bacilli</taxon>
        <taxon>Bacillales</taxon>
        <taxon>Staphylococcaceae</taxon>
        <taxon>Macrococcus</taxon>
    </lineage>
</organism>
<dbReference type="Pfam" id="PF00364">
    <property type="entry name" value="Biotin_lipoyl"/>
    <property type="match status" value="1"/>
</dbReference>
<feature type="compositionally biased region" description="Polar residues" evidence="10">
    <location>
        <begin position="185"/>
        <end position="195"/>
    </location>
</feature>
<keyword evidence="4 9" id="KW-0808">Transferase</keyword>
<dbReference type="Pfam" id="PF02817">
    <property type="entry name" value="E3_binding"/>
    <property type="match status" value="1"/>
</dbReference>
<dbReference type="Gene3D" id="4.10.320.10">
    <property type="entry name" value="E3-binding domain"/>
    <property type="match status" value="1"/>
</dbReference>
<dbReference type="Gene3D" id="3.30.559.10">
    <property type="entry name" value="Chloramphenicol acetyltransferase-like domain"/>
    <property type="match status" value="1"/>
</dbReference>
<feature type="region of interest" description="Disordered" evidence="10">
    <location>
        <begin position="177"/>
        <end position="197"/>
    </location>
</feature>
<evidence type="ECO:0000313" key="14">
    <source>
        <dbReference type="Proteomes" id="UP000295280"/>
    </source>
</evidence>
<dbReference type="InterPro" id="IPR004167">
    <property type="entry name" value="PSBD"/>
</dbReference>
<dbReference type="InterPro" id="IPR003016">
    <property type="entry name" value="2-oxoA_DH_lipoyl-BS"/>
</dbReference>
<evidence type="ECO:0000256" key="2">
    <source>
        <dbReference type="ARBA" id="ARBA00007317"/>
    </source>
</evidence>
<evidence type="ECO:0000313" key="13">
    <source>
        <dbReference type="EMBL" id="TDM02250.1"/>
    </source>
</evidence>
<evidence type="ECO:0000256" key="6">
    <source>
        <dbReference type="ARBA" id="ARBA00023315"/>
    </source>
</evidence>
<dbReference type="InterPro" id="IPR000089">
    <property type="entry name" value="Biotin_lipoyl"/>
</dbReference>
<dbReference type="PANTHER" id="PTHR43178">
    <property type="entry name" value="DIHYDROLIPOAMIDE ACETYLTRANSFERASE COMPONENT OF PYRUVATE DEHYDROGENASE COMPLEX"/>
    <property type="match status" value="1"/>
</dbReference>
<comment type="cofactor">
    <cofactor evidence="1 9">
        <name>(R)-lipoate</name>
        <dbReference type="ChEBI" id="CHEBI:83088"/>
    </cofactor>
</comment>
<dbReference type="SUPFAM" id="SSF52777">
    <property type="entry name" value="CoA-dependent acyltransferases"/>
    <property type="match status" value="1"/>
</dbReference>
<keyword evidence="5 9" id="KW-0450">Lipoyl</keyword>
<comment type="catalytic activity">
    <reaction evidence="8">
        <text>N(6)-[(R)-dihydrolipoyl]-L-lysyl-[protein] + acetyl-CoA = N(6)-[(R)-S(8)-acetyldihydrolipoyl]-L-lysyl-[protein] + CoA</text>
        <dbReference type="Rhea" id="RHEA:17017"/>
        <dbReference type="Rhea" id="RHEA-COMP:10475"/>
        <dbReference type="Rhea" id="RHEA-COMP:10478"/>
        <dbReference type="ChEBI" id="CHEBI:57287"/>
        <dbReference type="ChEBI" id="CHEBI:57288"/>
        <dbReference type="ChEBI" id="CHEBI:83100"/>
        <dbReference type="ChEBI" id="CHEBI:83111"/>
        <dbReference type="EC" id="2.3.1.12"/>
    </reaction>
</comment>
<evidence type="ECO:0000256" key="7">
    <source>
        <dbReference type="ARBA" id="ARBA00025211"/>
    </source>
</evidence>
<evidence type="ECO:0000259" key="11">
    <source>
        <dbReference type="PROSITE" id="PS50968"/>
    </source>
</evidence>
<accession>A0A9Q8FQR5</accession>
<dbReference type="InterPro" id="IPR001078">
    <property type="entry name" value="2-oxoacid_DH_actylTfrase"/>
</dbReference>
<dbReference type="InterPro" id="IPR050743">
    <property type="entry name" value="2-oxoacid_DH_E2_comp"/>
</dbReference>
<dbReference type="EMBL" id="SCWD01000002">
    <property type="protein sequence ID" value="TDM02250.1"/>
    <property type="molecule type" value="Genomic_DNA"/>
</dbReference>
<name>A0A9Q8FQR5_9STAP</name>
<evidence type="ECO:0000256" key="8">
    <source>
        <dbReference type="ARBA" id="ARBA00048370"/>
    </source>
</evidence>
<keyword evidence="6 9" id="KW-0012">Acyltransferase</keyword>
<dbReference type="PROSITE" id="PS50968">
    <property type="entry name" value="BIOTINYL_LIPOYL"/>
    <property type="match status" value="1"/>
</dbReference>
<comment type="function">
    <text evidence="7">The pyruvate dehydrogenase complex catalyzes the overall conversion of pyruvate to acetyl-CoA and CO(2). It contains multiple copies of three enzymatic components: pyruvate dehydrogenase (E1), dihydrolipoamide acetyltransferase (E2) and lipoamide dehydrogenase (E3).</text>
</comment>
<dbReference type="CDD" id="cd06849">
    <property type="entry name" value="lipoyl_domain"/>
    <property type="match status" value="1"/>
</dbReference>
<feature type="domain" description="Peripheral subunit-binding (PSBD)" evidence="12">
    <location>
        <begin position="138"/>
        <end position="175"/>
    </location>
</feature>
<evidence type="ECO:0000256" key="1">
    <source>
        <dbReference type="ARBA" id="ARBA00001938"/>
    </source>
</evidence>
<reference evidence="13 14" key="1">
    <citation type="submission" date="2019-01" db="EMBL/GenBank/DDBJ databases">
        <title>Draft genome sequences of the type strains of six Macrococcus species.</title>
        <authorList>
            <person name="Mazhar S."/>
            <person name="Altermann E."/>
            <person name="Hill C."/>
            <person name="Mcauliffe O."/>
        </authorList>
    </citation>
    <scope>NUCLEOTIDE SEQUENCE [LARGE SCALE GENOMIC DNA]</scope>
    <source>
        <strain evidence="13 14">ATCC 51828</strain>
    </source>
</reference>
<gene>
    <name evidence="13" type="ORF">ERX40_06765</name>
</gene>
<dbReference type="Pfam" id="PF00198">
    <property type="entry name" value="2-oxoacid_dh"/>
    <property type="match status" value="1"/>
</dbReference>
<comment type="similarity">
    <text evidence="2 9">Belongs to the 2-oxoacid dehydrogenase family.</text>
</comment>
<evidence type="ECO:0000259" key="12">
    <source>
        <dbReference type="PROSITE" id="PS51826"/>
    </source>
</evidence>
<feature type="domain" description="Lipoyl-binding" evidence="11">
    <location>
        <begin position="3"/>
        <end position="78"/>
    </location>
</feature>
<dbReference type="EC" id="2.3.1.-" evidence="9"/>
<dbReference type="PROSITE" id="PS00189">
    <property type="entry name" value="LIPOYL"/>
    <property type="match status" value="1"/>
</dbReference>
<evidence type="ECO:0000256" key="3">
    <source>
        <dbReference type="ARBA" id="ARBA00011484"/>
    </source>
</evidence>
<dbReference type="GO" id="GO:0031405">
    <property type="term" value="F:lipoic acid binding"/>
    <property type="evidence" value="ECO:0007669"/>
    <property type="project" value="TreeGrafter"/>
</dbReference>
<dbReference type="InterPro" id="IPR023213">
    <property type="entry name" value="CAT-like_dom_sf"/>
</dbReference>
<comment type="caution">
    <text evidence="13">The sequence shown here is derived from an EMBL/GenBank/DDBJ whole genome shotgun (WGS) entry which is preliminary data.</text>
</comment>
<dbReference type="AlphaFoldDB" id="A0A9Q8FQR5"/>
<dbReference type="FunFam" id="3.30.559.10:FF:000007">
    <property type="entry name" value="Dihydrolipoamide acetyltransferase component of pyruvate dehydrogenase complex"/>
    <property type="match status" value="1"/>
</dbReference>
<dbReference type="Proteomes" id="UP000295280">
    <property type="component" value="Unassembled WGS sequence"/>
</dbReference>
<sequence length="442" mass="48605">MVIKTITLPGLGESVTEASISNWLVKPGDSVERYQPIAEATSDKVTTEIPSDFEGTVKELLVELDTDIPIHAPIMTIEVAGTDGEKAVVALEEEPDIQEETVEAPVACMSGAIASNMEANKDVETSDKVEKISGEGMRYSPAVLKISQEKGIDLSRVKGTGRNGRITRKDVLNYTPAEQPEAVQPAQTGQPTQQITDEKPSVQLNEQHEGQNTVVQPDGVRKAIAKRMVQSVNEIPHAWLMVEADVTELVKLRNAYKENFKKQEGISLSFYPFFIKAVVQALKKHPKMNASWVNNEITYFKDINISVAVATDEHLFVPVIKHADEYSVMGIAKEVNRLAQAARNNTLKPEQMQGGTITVNNTGSFGSVMSQGIINYPQAAILQIESINKRVVPTDDGGFKFADMINLCLSIDHRILDGLAAGRFLAEVKENLKQFKNESDIY</sequence>
<dbReference type="PANTHER" id="PTHR43178:SF5">
    <property type="entry name" value="LIPOAMIDE ACYLTRANSFERASE COMPONENT OF BRANCHED-CHAIN ALPHA-KETO ACID DEHYDROGENASE COMPLEX, MITOCHONDRIAL"/>
    <property type="match status" value="1"/>
</dbReference>
<protein>
    <recommendedName>
        <fullName evidence="9">Dihydrolipoamide acetyltransferase component of pyruvate dehydrogenase complex</fullName>
        <ecNumber evidence="9">2.3.1.-</ecNumber>
    </recommendedName>
</protein>
<evidence type="ECO:0000256" key="5">
    <source>
        <dbReference type="ARBA" id="ARBA00022823"/>
    </source>
</evidence>
<dbReference type="InterPro" id="IPR036625">
    <property type="entry name" value="E3-bd_dom_sf"/>
</dbReference>
<dbReference type="PROSITE" id="PS51826">
    <property type="entry name" value="PSBD"/>
    <property type="match status" value="1"/>
</dbReference>
<proteinExistence type="inferred from homology"/>
<evidence type="ECO:0000256" key="10">
    <source>
        <dbReference type="SAM" id="MobiDB-lite"/>
    </source>
</evidence>
<dbReference type="GO" id="GO:0005737">
    <property type="term" value="C:cytoplasm"/>
    <property type="evidence" value="ECO:0007669"/>
    <property type="project" value="TreeGrafter"/>
</dbReference>
<dbReference type="SUPFAM" id="SSF47005">
    <property type="entry name" value="Peripheral subunit-binding domain of 2-oxo acid dehydrogenase complex"/>
    <property type="match status" value="1"/>
</dbReference>